<feature type="compositionally biased region" description="Polar residues" evidence="1">
    <location>
        <begin position="340"/>
        <end position="353"/>
    </location>
</feature>
<dbReference type="EMBL" id="QEAP01000288">
    <property type="protein sequence ID" value="TPX70308.1"/>
    <property type="molecule type" value="Genomic_DNA"/>
</dbReference>
<feature type="transmembrane region" description="Helical" evidence="2">
    <location>
        <begin position="161"/>
        <end position="182"/>
    </location>
</feature>
<keyword evidence="2" id="KW-0472">Membrane</keyword>
<comment type="caution">
    <text evidence="3">The sequence shown here is derived from an EMBL/GenBank/DDBJ whole genome shotgun (WGS) entry which is preliminary data.</text>
</comment>
<name>A0A507F4J8_9FUNG</name>
<dbReference type="AlphaFoldDB" id="A0A507F4J8"/>
<keyword evidence="4" id="KW-1185">Reference proteome</keyword>
<sequence>MHALFSPRTPPSSTNTSASHPPSTSTTAQVRRAVRFTLPFTSHRTTPATDQPAEYFSQRIELDPQEQELPARANRKWKRIASIHIRYNTAPFYFDEVMPDTLEGKLSNFIFTARIKEINAILVKKGTIKDVSHLWRNGISISLMLLTVIMCAVLLRASFPVYFGICLLLFVAWSFAQACTLVEPKYEREIQALCKYWSQEDMHLHLGYISRRSNRPEIPSMTTAALFRTLFKPIETEWVIYVLESVAILPVQMYGIHVEDGSGWTAATIDSDGMPQGGERCLPPYGPAWDGTPAPGYFPDSVDKEQEDIDDTAAEPEPKPVEDVEACTHFEVAGKNAVPETSSTVLAGTSVHSVGSPGA</sequence>
<accession>A0A507F4J8</accession>
<feature type="region of interest" description="Disordered" evidence="1">
    <location>
        <begin position="292"/>
        <end position="322"/>
    </location>
</feature>
<feature type="compositionally biased region" description="Acidic residues" evidence="1">
    <location>
        <begin position="305"/>
        <end position="314"/>
    </location>
</feature>
<evidence type="ECO:0000256" key="2">
    <source>
        <dbReference type="SAM" id="Phobius"/>
    </source>
</evidence>
<protein>
    <submittedName>
        <fullName evidence="3">Uncharacterized protein</fullName>
    </submittedName>
</protein>
<keyword evidence="2" id="KW-1133">Transmembrane helix</keyword>
<gene>
    <name evidence="3" type="ORF">CcCBS67573_g06576</name>
</gene>
<keyword evidence="2" id="KW-0812">Transmembrane</keyword>
<feature type="transmembrane region" description="Helical" evidence="2">
    <location>
        <begin position="134"/>
        <end position="155"/>
    </location>
</feature>
<organism evidence="3 4">
    <name type="scientific">Chytriomyces confervae</name>
    <dbReference type="NCBI Taxonomy" id="246404"/>
    <lineage>
        <taxon>Eukaryota</taxon>
        <taxon>Fungi</taxon>
        <taxon>Fungi incertae sedis</taxon>
        <taxon>Chytridiomycota</taxon>
        <taxon>Chytridiomycota incertae sedis</taxon>
        <taxon>Chytridiomycetes</taxon>
        <taxon>Chytridiales</taxon>
        <taxon>Chytriomycetaceae</taxon>
        <taxon>Chytriomyces</taxon>
    </lineage>
</organism>
<dbReference type="Proteomes" id="UP000320333">
    <property type="component" value="Unassembled WGS sequence"/>
</dbReference>
<feature type="region of interest" description="Disordered" evidence="1">
    <location>
        <begin position="1"/>
        <end position="29"/>
    </location>
</feature>
<evidence type="ECO:0000313" key="3">
    <source>
        <dbReference type="EMBL" id="TPX70308.1"/>
    </source>
</evidence>
<proteinExistence type="predicted"/>
<reference evidence="3 4" key="1">
    <citation type="journal article" date="2019" name="Sci. Rep.">
        <title>Comparative genomics of chytrid fungi reveal insights into the obligate biotrophic and pathogenic lifestyle of Synchytrium endobioticum.</title>
        <authorList>
            <person name="van de Vossenberg B.T.L.H."/>
            <person name="Warris S."/>
            <person name="Nguyen H.D.T."/>
            <person name="van Gent-Pelzer M.P.E."/>
            <person name="Joly D.L."/>
            <person name="van de Geest H.C."/>
            <person name="Bonants P.J.M."/>
            <person name="Smith D.S."/>
            <person name="Levesque C.A."/>
            <person name="van der Lee T.A.J."/>
        </authorList>
    </citation>
    <scope>NUCLEOTIDE SEQUENCE [LARGE SCALE GENOMIC DNA]</scope>
    <source>
        <strain evidence="3 4">CBS 675.73</strain>
    </source>
</reference>
<evidence type="ECO:0000256" key="1">
    <source>
        <dbReference type="SAM" id="MobiDB-lite"/>
    </source>
</evidence>
<dbReference type="OrthoDB" id="2147281at2759"/>
<feature type="region of interest" description="Disordered" evidence="1">
    <location>
        <begin position="340"/>
        <end position="359"/>
    </location>
</feature>
<feature type="compositionally biased region" description="Low complexity" evidence="1">
    <location>
        <begin position="11"/>
        <end position="27"/>
    </location>
</feature>
<evidence type="ECO:0000313" key="4">
    <source>
        <dbReference type="Proteomes" id="UP000320333"/>
    </source>
</evidence>